<feature type="non-terminal residue" evidence="1">
    <location>
        <position position="1"/>
    </location>
</feature>
<dbReference type="EMBL" id="JAGKQH010000001">
    <property type="protein sequence ID" value="KAG6608017.1"/>
    <property type="molecule type" value="Genomic_DNA"/>
</dbReference>
<protein>
    <submittedName>
        <fullName evidence="1">Uncharacterized protein</fullName>
    </submittedName>
</protein>
<keyword evidence="2" id="KW-1185">Reference proteome</keyword>
<organism evidence="1 2">
    <name type="scientific">Cucurbita argyrosperma subsp. sororia</name>
    <dbReference type="NCBI Taxonomy" id="37648"/>
    <lineage>
        <taxon>Eukaryota</taxon>
        <taxon>Viridiplantae</taxon>
        <taxon>Streptophyta</taxon>
        <taxon>Embryophyta</taxon>
        <taxon>Tracheophyta</taxon>
        <taxon>Spermatophyta</taxon>
        <taxon>Magnoliopsida</taxon>
        <taxon>eudicotyledons</taxon>
        <taxon>Gunneridae</taxon>
        <taxon>Pentapetalae</taxon>
        <taxon>rosids</taxon>
        <taxon>fabids</taxon>
        <taxon>Cucurbitales</taxon>
        <taxon>Cucurbitaceae</taxon>
        <taxon>Cucurbiteae</taxon>
        <taxon>Cucurbita</taxon>
    </lineage>
</organism>
<sequence length="98" mass="10845">MQTYQKVVAMGGEGLAVPLIARYRQLECRHRGFILNIKPRSFQENGRTSECYNSPGRDAKGIVGIGPADAKNGRGEFLGGFLKRIVGMCRLAERFLEA</sequence>
<accession>A0AAV6P6W8</accession>
<comment type="caution">
    <text evidence="1">The sequence shown here is derived from an EMBL/GenBank/DDBJ whole genome shotgun (WGS) entry which is preliminary data.</text>
</comment>
<reference evidence="1 2" key="1">
    <citation type="journal article" date="2021" name="Hortic Res">
        <title>The domestication of Cucurbita argyrosperma as revealed by the genome of its wild relative.</title>
        <authorList>
            <person name="Barrera-Redondo J."/>
            <person name="Sanchez-de la Vega G."/>
            <person name="Aguirre-Liguori J.A."/>
            <person name="Castellanos-Morales G."/>
            <person name="Gutierrez-Guerrero Y.T."/>
            <person name="Aguirre-Dugua X."/>
            <person name="Aguirre-Planter E."/>
            <person name="Tenaillon M.I."/>
            <person name="Lira-Saade R."/>
            <person name="Eguiarte L.E."/>
        </authorList>
    </citation>
    <scope>NUCLEOTIDE SEQUENCE [LARGE SCALE GENOMIC DNA]</scope>
    <source>
        <strain evidence="1">JBR-2021</strain>
    </source>
</reference>
<dbReference type="AlphaFoldDB" id="A0AAV6P6W8"/>
<evidence type="ECO:0000313" key="1">
    <source>
        <dbReference type="EMBL" id="KAG6608017.1"/>
    </source>
</evidence>
<proteinExistence type="predicted"/>
<name>A0AAV6P6W8_9ROSI</name>
<gene>
    <name evidence="1" type="ORF">SDJN03_01359</name>
</gene>
<dbReference type="Proteomes" id="UP000685013">
    <property type="component" value="Chromosome 1"/>
</dbReference>
<evidence type="ECO:0000313" key="2">
    <source>
        <dbReference type="Proteomes" id="UP000685013"/>
    </source>
</evidence>